<name>A0A1G4B9J5_9PEZI</name>
<proteinExistence type="predicted"/>
<keyword evidence="2" id="KW-1185">Reference proteome</keyword>
<gene>
    <name evidence="1" type="ORF">CORC01_06598</name>
</gene>
<dbReference type="RefSeq" id="XP_022475236.1">
    <property type="nucleotide sequence ID" value="XM_022618238.1"/>
</dbReference>
<evidence type="ECO:0000313" key="2">
    <source>
        <dbReference type="Proteomes" id="UP000176998"/>
    </source>
</evidence>
<organism evidence="1 2">
    <name type="scientific">Colletotrichum orchidophilum</name>
    <dbReference type="NCBI Taxonomy" id="1209926"/>
    <lineage>
        <taxon>Eukaryota</taxon>
        <taxon>Fungi</taxon>
        <taxon>Dikarya</taxon>
        <taxon>Ascomycota</taxon>
        <taxon>Pezizomycotina</taxon>
        <taxon>Sordariomycetes</taxon>
        <taxon>Hypocreomycetidae</taxon>
        <taxon>Glomerellales</taxon>
        <taxon>Glomerellaceae</taxon>
        <taxon>Colletotrichum</taxon>
    </lineage>
</organism>
<sequence length="50" mass="6122">LIRKIIPFKKRPFLPLIKKYSNNYSILIKLNIPYYYKIFLKITKSSIFNK</sequence>
<dbReference type="Proteomes" id="UP000176998">
    <property type="component" value="Unassembled WGS sequence"/>
</dbReference>
<accession>A0A1G4B9J5</accession>
<evidence type="ECO:0000313" key="1">
    <source>
        <dbReference type="EMBL" id="OHE98084.1"/>
    </source>
</evidence>
<protein>
    <submittedName>
        <fullName evidence="1">Uncharacterized protein</fullName>
    </submittedName>
</protein>
<dbReference type="AlphaFoldDB" id="A0A1G4B9J5"/>
<dbReference type="EMBL" id="MJBS01000050">
    <property type="protein sequence ID" value="OHE98084.1"/>
    <property type="molecule type" value="Genomic_DNA"/>
</dbReference>
<dbReference type="GeneID" id="34559748"/>
<dbReference type="OrthoDB" id="5253313at2759"/>
<reference evidence="1 2" key="1">
    <citation type="submission" date="2016-09" db="EMBL/GenBank/DDBJ databases">
        <authorList>
            <person name="Capua I."/>
            <person name="De Benedictis P."/>
            <person name="Joannis T."/>
            <person name="Lombin L.H."/>
            <person name="Cattoli G."/>
        </authorList>
    </citation>
    <scope>NUCLEOTIDE SEQUENCE [LARGE SCALE GENOMIC DNA]</scope>
    <source>
        <strain evidence="1 2">IMI 309357</strain>
    </source>
</reference>
<comment type="caution">
    <text evidence="1">The sequence shown here is derived from an EMBL/GenBank/DDBJ whole genome shotgun (WGS) entry which is preliminary data.</text>
</comment>
<feature type="non-terminal residue" evidence="1">
    <location>
        <position position="1"/>
    </location>
</feature>